<evidence type="ECO:0000313" key="2">
    <source>
        <dbReference type="EMBL" id="VDL78385.1"/>
    </source>
</evidence>
<dbReference type="WBParaSite" id="NBR_0001479001-mRNA-1">
    <property type="protein sequence ID" value="NBR_0001479001-mRNA-1"/>
    <property type="gene ID" value="NBR_0001479001"/>
</dbReference>
<evidence type="ECO:0000256" key="1">
    <source>
        <dbReference type="SAM" id="MobiDB-lite"/>
    </source>
</evidence>
<protein>
    <submittedName>
        <fullName evidence="2 4">Uncharacterized protein</fullName>
    </submittedName>
</protein>
<dbReference type="Proteomes" id="UP000271162">
    <property type="component" value="Unassembled WGS sequence"/>
</dbReference>
<proteinExistence type="predicted"/>
<keyword evidence="3" id="KW-1185">Reference proteome</keyword>
<organism evidence="4">
    <name type="scientific">Nippostrongylus brasiliensis</name>
    <name type="common">Rat hookworm</name>
    <dbReference type="NCBI Taxonomy" id="27835"/>
    <lineage>
        <taxon>Eukaryota</taxon>
        <taxon>Metazoa</taxon>
        <taxon>Ecdysozoa</taxon>
        <taxon>Nematoda</taxon>
        <taxon>Chromadorea</taxon>
        <taxon>Rhabditida</taxon>
        <taxon>Rhabditina</taxon>
        <taxon>Rhabditomorpha</taxon>
        <taxon>Strongyloidea</taxon>
        <taxon>Heligmosomidae</taxon>
        <taxon>Nippostrongylus</taxon>
    </lineage>
</organism>
<reference evidence="2 3" key="2">
    <citation type="submission" date="2018-11" db="EMBL/GenBank/DDBJ databases">
        <authorList>
            <consortium name="Pathogen Informatics"/>
        </authorList>
    </citation>
    <scope>NUCLEOTIDE SEQUENCE [LARGE SCALE GENOMIC DNA]</scope>
</reference>
<gene>
    <name evidence="2" type="ORF">NBR_LOCUS14791</name>
</gene>
<dbReference type="AlphaFoldDB" id="A0A0N4YDR6"/>
<feature type="region of interest" description="Disordered" evidence="1">
    <location>
        <begin position="1"/>
        <end position="20"/>
    </location>
</feature>
<sequence length="69" mass="7435">MCSSAGGRAGGFFDCDKDSLMPSQKEPRTVNAVRPADLQLVAALGGSLMSLQIQVLQLEPYPNTRLVRK</sequence>
<reference evidence="4" key="1">
    <citation type="submission" date="2017-02" db="UniProtKB">
        <authorList>
            <consortium name="WormBaseParasite"/>
        </authorList>
    </citation>
    <scope>IDENTIFICATION</scope>
</reference>
<evidence type="ECO:0000313" key="4">
    <source>
        <dbReference type="WBParaSite" id="NBR_0001479001-mRNA-1"/>
    </source>
</evidence>
<dbReference type="EMBL" id="UYSL01021495">
    <property type="protein sequence ID" value="VDL78385.1"/>
    <property type="molecule type" value="Genomic_DNA"/>
</dbReference>
<name>A0A0N4YDR6_NIPBR</name>
<evidence type="ECO:0000313" key="3">
    <source>
        <dbReference type="Proteomes" id="UP000271162"/>
    </source>
</evidence>
<accession>A0A0N4YDR6</accession>